<name>A0A438GF84_VITVI</name>
<protein>
    <submittedName>
        <fullName evidence="3">Anthocyanin 5-aromatic acyltransferase</fullName>
    </submittedName>
</protein>
<dbReference type="AlphaFoldDB" id="A0A438GF84"/>
<dbReference type="InterPro" id="IPR051504">
    <property type="entry name" value="Plant_metabolite_acyltrans"/>
</dbReference>
<dbReference type="EMBL" id="QGNW01000453">
    <property type="protein sequence ID" value="RVW70851.1"/>
    <property type="molecule type" value="Genomic_DNA"/>
</dbReference>
<evidence type="ECO:0000256" key="1">
    <source>
        <dbReference type="ARBA" id="ARBA00022679"/>
    </source>
</evidence>
<evidence type="ECO:0000256" key="2">
    <source>
        <dbReference type="ARBA" id="ARBA00023315"/>
    </source>
</evidence>
<accession>A0A438GF84</accession>
<dbReference type="PANTHER" id="PTHR31625">
    <property type="match status" value="1"/>
</dbReference>
<organism evidence="3 4">
    <name type="scientific">Vitis vinifera</name>
    <name type="common">Grape</name>
    <dbReference type="NCBI Taxonomy" id="29760"/>
    <lineage>
        <taxon>Eukaryota</taxon>
        <taxon>Viridiplantae</taxon>
        <taxon>Streptophyta</taxon>
        <taxon>Embryophyta</taxon>
        <taxon>Tracheophyta</taxon>
        <taxon>Spermatophyta</taxon>
        <taxon>Magnoliopsida</taxon>
        <taxon>eudicotyledons</taxon>
        <taxon>Gunneridae</taxon>
        <taxon>Pentapetalae</taxon>
        <taxon>rosids</taxon>
        <taxon>Vitales</taxon>
        <taxon>Vitaceae</taxon>
        <taxon>Viteae</taxon>
        <taxon>Vitis</taxon>
    </lineage>
</organism>
<dbReference type="InterPro" id="IPR023213">
    <property type="entry name" value="CAT-like_dom_sf"/>
</dbReference>
<dbReference type="Gene3D" id="3.30.559.10">
    <property type="entry name" value="Chloramphenicol acetyltransferase-like domain"/>
    <property type="match status" value="2"/>
</dbReference>
<keyword evidence="1 3" id="KW-0808">Transferase</keyword>
<evidence type="ECO:0000313" key="3">
    <source>
        <dbReference type="EMBL" id="RVW70851.1"/>
    </source>
</evidence>
<dbReference type="Proteomes" id="UP000288805">
    <property type="component" value="Unassembled WGS sequence"/>
</dbReference>
<reference evidence="3 4" key="1">
    <citation type="journal article" date="2018" name="PLoS Genet.">
        <title>Population sequencing reveals clonal diversity and ancestral inbreeding in the grapevine cultivar Chardonnay.</title>
        <authorList>
            <person name="Roach M.J."/>
            <person name="Johnson D.L."/>
            <person name="Bohlmann J."/>
            <person name="van Vuuren H.J."/>
            <person name="Jones S.J."/>
            <person name="Pretorius I.S."/>
            <person name="Schmidt S.A."/>
            <person name="Borneman A.R."/>
        </authorList>
    </citation>
    <scope>NUCLEOTIDE SEQUENCE [LARGE SCALE GENOMIC DNA]</scope>
    <source>
        <strain evidence="4">cv. Chardonnay</strain>
        <tissue evidence="3">Leaf</tissue>
    </source>
</reference>
<proteinExistence type="predicted"/>
<dbReference type="Pfam" id="PF02458">
    <property type="entry name" value="Transferase"/>
    <property type="match status" value="1"/>
</dbReference>
<dbReference type="GO" id="GO:0016747">
    <property type="term" value="F:acyltransferase activity, transferring groups other than amino-acyl groups"/>
    <property type="evidence" value="ECO:0007669"/>
    <property type="project" value="UniProtKB-ARBA"/>
</dbReference>
<keyword evidence="2 3" id="KW-0012">Acyltransferase</keyword>
<evidence type="ECO:0000313" key="4">
    <source>
        <dbReference type="Proteomes" id="UP000288805"/>
    </source>
</evidence>
<comment type="caution">
    <text evidence="3">The sequence shown here is derived from an EMBL/GenBank/DDBJ whole genome shotgun (WGS) entry which is preliminary data.</text>
</comment>
<sequence length="458" mass="51360">MASFETVNVLERCQVAPPPVMVDEKSKSLPLTFFDMPWLHSHLMESLIFYAFPHPKTHFIETIIPNFKHSLSLALRHFYFLAGNLIFPPNFTKPEIRYKDGDSVSLIFAESTRDFNYLIGNHPRNVAEFHPLVQQLSPVSMSSSILAAPLLAIQVTLFPNFGISLGFTFPHSVADGNTFSQFVRLWASINKLGEETAMLQDRILPFYDRTVVKDPLGIESIFWNQVGKIKFEGYRPRPPTNNVLATFVLSQEDLQRLKRWVAAKCPTLSHVSSFTVACAYVWACMAKARAKSGEDVGENEPEHLAFVGDCRAYFDPPIPANYFGNCLAPCSATVKSLELITEDGFIVASNTIGKAIQERLRNKEGILKGLEKWMSNYKSLNPKRIFGVAGSPKFSCYGIDFGLGRPCKGEIISIDVTKSISLNEGKNNKEDVEIGLSFPKIKMDVFTSVFVNGLKIYY</sequence>
<gene>
    <name evidence="3" type="primary">ANTA_4</name>
    <name evidence="3" type="ORF">CK203_059397</name>
</gene>